<dbReference type="InterPro" id="IPR005182">
    <property type="entry name" value="YdbS-like_PH"/>
</dbReference>
<reference evidence="4 5" key="1">
    <citation type="journal article" date="2012" name="Stand. Genomic Sci.">
        <title>Genome sequence of the soil bacterium Saccharomonospora azurea type strain (NA-128(T)).</title>
        <authorList>
            <person name="Klenk H.P."/>
            <person name="Held B."/>
            <person name="Lucas S."/>
            <person name="Lapidus A."/>
            <person name="Copeland A."/>
            <person name="Hammon N."/>
            <person name="Pitluck S."/>
            <person name="Goodwin L.A."/>
            <person name="Han C."/>
            <person name="Tapia R."/>
            <person name="Brambilla E.M."/>
            <person name="Potter G."/>
            <person name="Land M."/>
            <person name="Ivanova N."/>
            <person name="Rohde M."/>
            <person name="Goker M."/>
            <person name="Detter J.C."/>
            <person name="Kyrpides N.C."/>
            <person name="Woyke T."/>
        </authorList>
    </citation>
    <scope>NUCLEOTIDE SEQUENCE [LARGE SCALE GENOMIC DNA]</scope>
    <source>
        <strain evidence="4 5">NA-128</strain>
    </source>
</reference>
<dbReference type="Proteomes" id="UP000004705">
    <property type="component" value="Chromosome"/>
</dbReference>
<dbReference type="PANTHER" id="PTHR37938">
    <property type="entry name" value="BLL0215 PROTEIN"/>
    <property type="match status" value="1"/>
</dbReference>
<dbReference type="PANTHER" id="PTHR37938:SF1">
    <property type="entry name" value="BLL0215 PROTEIN"/>
    <property type="match status" value="1"/>
</dbReference>
<feature type="region of interest" description="Disordered" evidence="1">
    <location>
        <begin position="190"/>
        <end position="213"/>
    </location>
</feature>
<evidence type="ECO:0000256" key="1">
    <source>
        <dbReference type="SAM" id="MobiDB-lite"/>
    </source>
</evidence>
<dbReference type="HOGENOM" id="CLU_111473_0_0_11"/>
<accession>H8G6L4</accession>
<protein>
    <recommendedName>
        <fullName evidence="3">YdbS-like PH domain-containing protein</fullName>
    </recommendedName>
</protein>
<keyword evidence="2" id="KW-0812">Transmembrane</keyword>
<evidence type="ECO:0000259" key="3">
    <source>
        <dbReference type="Pfam" id="PF03703"/>
    </source>
</evidence>
<feature type="domain" description="YdbS-like PH" evidence="3">
    <location>
        <begin position="102"/>
        <end position="177"/>
    </location>
</feature>
<dbReference type="OrthoDB" id="4350422at2"/>
<dbReference type="Pfam" id="PF03703">
    <property type="entry name" value="bPH_2"/>
    <property type="match status" value="1"/>
</dbReference>
<organism evidence="4 5">
    <name type="scientific">Saccharomonospora azurea NA-128</name>
    <dbReference type="NCBI Taxonomy" id="882081"/>
    <lineage>
        <taxon>Bacteria</taxon>
        <taxon>Bacillati</taxon>
        <taxon>Actinomycetota</taxon>
        <taxon>Actinomycetes</taxon>
        <taxon>Pseudonocardiales</taxon>
        <taxon>Pseudonocardiaceae</taxon>
        <taxon>Saccharomonospora</taxon>
    </lineage>
</organism>
<name>H8G6L4_9PSEU</name>
<feature type="compositionally biased region" description="Basic and acidic residues" evidence="1">
    <location>
        <begin position="203"/>
        <end position="213"/>
    </location>
</feature>
<keyword evidence="5" id="KW-1185">Reference proteome</keyword>
<dbReference type="AlphaFoldDB" id="H8G6L4"/>
<proteinExistence type="predicted"/>
<evidence type="ECO:0000256" key="2">
    <source>
        <dbReference type="SAM" id="Phobius"/>
    </source>
</evidence>
<keyword evidence="2" id="KW-0472">Membrane</keyword>
<feature type="transmembrane region" description="Helical" evidence="2">
    <location>
        <begin position="47"/>
        <end position="68"/>
    </location>
</feature>
<evidence type="ECO:0000313" key="4">
    <source>
        <dbReference type="EMBL" id="EHY90284.1"/>
    </source>
</evidence>
<evidence type="ECO:0000313" key="5">
    <source>
        <dbReference type="Proteomes" id="UP000004705"/>
    </source>
</evidence>
<feature type="transmembrane region" description="Helical" evidence="2">
    <location>
        <begin position="80"/>
        <end position="100"/>
    </location>
</feature>
<sequence>MGEPRTRYGEAHDDGRVVGVDEVAYPDSLLSEGEQVVAHKHPHFKMLVFPVLALVLIVAAAVAAAVWARDLEPPWDMVGLIAVAAVGGILVIWLFLVPFVRWRTTHFVVTTDRVIVREGVIKRTGIDIPMQRIHSVRFEHGLVDRIFGCGTLVIESASDEPLTFDDIPQVEQMHTYIYRQVNDNPYDDFDARGGRGQGAFQPEDGRQERYGRA</sequence>
<keyword evidence="2" id="KW-1133">Transmembrane helix</keyword>
<dbReference type="EMBL" id="CM001466">
    <property type="protein sequence ID" value="EHY90284.1"/>
    <property type="molecule type" value="Genomic_DNA"/>
</dbReference>
<gene>
    <name evidence="4" type="ORF">SacazDRAFT_03410</name>
</gene>